<dbReference type="SUPFAM" id="SSF81585">
    <property type="entry name" value="PsbU/PolX domain-like"/>
    <property type="match status" value="1"/>
</dbReference>
<reference evidence="3" key="1">
    <citation type="submission" date="2018-06" db="EMBL/GenBank/DDBJ databases">
        <title>Aestuariibacter litoralis strain KCTC 52945T.</title>
        <authorList>
            <person name="Li X."/>
            <person name="Salam N."/>
            <person name="Li J.-L."/>
            <person name="Chen Y.-M."/>
            <person name="Yang Z.-W."/>
            <person name="Zhang L.-Y."/>
            <person name="Han M.-X."/>
            <person name="Xiao M."/>
            <person name="Li W.-J."/>
        </authorList>
    </citation>
    <scope>NUCLEOTIDE SEQUENCE [LARGE SCALE GENOMIC DNA]</scope>
    <source>
        <strain evidence="3">KCTC 52945</strain>
    </source>
</reference>
<evidence type="ECO:0000256" key="1">
    <source>
        <dbReference type="SAM" id="MobiDB-lite"/>
    </source>
</evidence>
<dbReference type="Pfam" id="PF12836">
    <property type="entry name" value="HHH_3"/>
    <property type="match status" value="1"/>
</dbReference>
<accession>A0A2W2B9G5</accession>
<evidence type="ECO:0000313" key="3">
    <source>
        <dbReference type="Proteomes" id="UP000248795"/>
    </source>
</evidence>
<proteinExistence type="predicted"/>
<gene>
    <name evidence="2" type="ORF">DK847_11920</name>
</gene>
<organism evidence="2 3">
    <name type="scientific">Aestuariivirga litoralis</name>
    <dbReference type="NCBI Taxonomy" id="2650924"/>
    <lineage>
        <taxon>Bacteria</taxon>
        <taxon>Pseudomonadati</taxon>
        <taxon>Pseudomonadota</taxon>
        <taxon>Alphaproteobacteria</taxon>
        <taxon>Hyphomicrobiales</taxon>
        <taxon>Aestuariivirgaceae</taxon>
        <taxon>Aestuariivirga</taxon>
    </lineage>
</organism>
<feature type="region of interest" description="Disordered" evidence="1">
    <location>
        <begin position="26"/>
        <end position="49"/>
    </location>
</feature>
<dbReference type="Gene3D" id="1.10.150.320">
    <property type="entry name" value="Photosystem II 12 kDa extrinsic protein"/>
    <property type="match status" value="1"/>
</dbReference>
<dbReference type="Proteomes" id="UP000248795">
    <property type="component" value="Unassembled WGS sequence"/>
</dbReference>
<name>A0A2W2B9G5_9HYPH</name>
<keyword evidence="3" id="KW-1185">Reference proteome</keyword>
<protein>
    <recommendedName>
        <fullName evidence="4">Helix-hairpin-helix domain-containing protein</fullName>
    </recommendedName>
</protein>
<dbReference type="EMBL" id="QKVK01000005">
    <property type="protein sequence ID" value="PZF76728.1"/>
    <property type="molecule type" value="Genomic_DNA"/>
</dbReference>
<evidence type="ECO:0008006" key="4">
    <source>
        <dbReference type="Google" id="ProtNLM"/>
    </source>
</evidence>
<comment type="caution">
    <text evidence="2">The sequence shown here is derived from an EMBL/GenBank/DDBJ whole genome shotgun (WGS) entry which is preliminary data.</text>
</comment>
<dbReference type="AlphaFoldDB" id="A0A2W2B9G5"/>
<sequence>MKDFEARNIVAASTVEKFKGDVTVTKPKPVAADTPEERNVPEPTGKIDLNSATPEELEVLPGVGPARAKAIVDGRPYASLAQFEQKAVIPAGVFDKFKSATEVVAVSGKAAAAPGTPGREAAQKRIRMCGAKWRGAKAEGKIPEGITWPQFWSQCNIALKNRGY</sequence>
<evidence type="ECO:0000313" key="2">
    <source>
        <dbReference type="EMBL" id="PZF76728.1"/>
    </source>
</evidence>